<accession>A0A645HJL0</accession>
<dbReference type="EMBL" id="VSSQ01090392">
    <property type="protein sequence ID" value="MPN36324.1"/>
    <property type="molecule type" value="Genomic_DNA"/>
</dbReference>
<proteinExistence type="predicted"/>
<sequence>MSGIKLDFRILITGIIQYAEVIIIFLHRDFHDAGQGLSAVAVSCI</sequence>
<gene>
    <name evidence="1" type="ORF">SDC9_183833</name>
</gene>
<comment type="caution">
    <text evidence="1">The sequence shown here is derived from an EMBL/GenBank/DDBJ whole genome shotgun (WGS) entry which is preliminary data.</text>
</comment>
<organism evidence="1">
    <name type="scientific">bioreactor metagenome</name>
    <dbReference type="NCBI Taxonomy" id="1076179"/>
    <lineage>
        <taxon>unclassified sequences</taxon>
        <taxon>metagenomes</taxon>
        <taxon>ecological metagenomes</taxon>
    </lineage>
</organism>
<reference evidence="1" key="1">
    <citation type="submission" date="2019-08" db="EMBL/GenBank/DDBJ databases">
        <authorList>
            <person name="Kucharzyk K."/>
            <person name="Murdoch R.W."/>
            <person name="Higgins S."/>
            <person name="Loffler F."/>
        </authorList>
    </citation>
    <scope>NUCLEOTIDE SEQUENCE</scope>
</reference>
<dbReference type="AlphaFoldDB" id="A0A645HJL0"/>
<evidence type="ECO:0000313" key="1">
    <source>
        <dbReference type="EMBL" id="MPN36324.1"/>
    </source>
</evidence>
<protein>
    <submittedName>
        <fullName evidence="1">Uncharacterized protein</fullName>
    </submittedName>
</protein>
<name>A0A645HJL0_9ZZZZ</name>